<sequence length="157" mass="16704">MGDPLLDPAVGADAHAGQRLATDTIIWLGTVAPDGRPHTVPVWFTWADPVVTVFSRPDTAKIAHLRAHAAVSVALDTAEQGTDVVTGGGRAKLSTFARVEDALDAFGRKYTPLLGDQPLDAWLMTFSQPIVVTLDRLVVWRSTAAGLEYRSLASDGG</sequence>
<comment type="caution">
    <text evidence="3">The sequence shown here is derived from an EMBL/GenBank/DDBJ whole genome shotgun (WGS) entry which is preliminary data.</text>
</comment>
<dbReference type="PANTHER" id="PTHR35176:SF6">
    <property type="entry name" value="HEME OXYGENASE HI_0854-RELATED"/>
    <property type="match status" value="1"/>
</dbReference>
<reference evidence="3 4" key="1">
    <citation type="submission" date="2018-04" db="EMBL/GenBank/DDBJ databases">
        <title>Genomic Encyclopedia of Type Strains, Phase IV (KMG-IV): sequencing the most valuable type-strain genomes for metagenomic binning, comparative biology and taxonomic classification.</title>
        <authorList>
            <person name="Goeker M."/>
        </authorList>
    </citation>
    <scope>NUCLEOTIDE SEQUENCE [LARGE SCALE GENOMIC DNA]</scope>
    <source>
        <strain evidence="3 4">DSM 45771</strain>
    </source>
</reference>
<evidence type="ECO:0000259" key="2">
    <source>
        <dbReference type="Pfam" id="PF01243"/>
    </source>
</evidence>
<dbReference type="GO" id="GO:0070967">
    <property type="term" value="F:coenzyme F420 binding"/>
    <property type="evidence" value="ECO:0007669"/>
    <property type="project" value="TreeGrafter"/>
</dbReference>
<dbReference type="GO" id="GO:0005829">
    <property type="term" value="C:cytosol"/>
    <property type="evidence" value="ECO:0007669"/>
    <property type="project" value="TreeGrafter"/>
</dbReference>
<dbReference type="InterPro" id="IPR012349">
    <property type="entry name" value="Split_barrel_FMN-bd"/>
</dbReference>
<dbReference type="PANTHER" id="PTHR35176">
    <property type="entry name" value="HEME OXYGENASE HI_0854-RELATED"/>
    <property type="match status" value="1"/>
</dbReference>
<dbReference type="EMBL" id="QEKW01000001">
    <property type="protein sequence ID" value="PVZ14814.1"/>
    <property type="molecule type" value="Genomic_DNA"/>
</dbReference>
<name>A0A2U1FRN2_9PSEU</name>
<dbReference type="AlphaFoldDB" id="A0A2U1FRN2"/>
<evidence type="ECO:0000256" key="1">
    <source>
        <dbReference type="ARBA" id="ARBA00023002"/>
    </source>
</evidence>
<evidence type="ECO:0000313" key="4">
    <source>
        <dbReference type="Proteomes" id="UP000245639"/>
    </source>
</evidence>
<dbReference type="Gene3D" id="2.30.110.10">
    <property type="entry name" value="Electron Transport, Fmn-binding Protein, Chain A"/>
    <property type="match status" value="1"/>
</dbReference>
<keyword evidence="1" id="KW-0560">Oxidoreductase</keyword>
<dbReference type="InterPro" id="IPR011576">
    <property type="entry name" value="Pyridox_Oxase_N"/>
</dbReference>
<protein>
    <submittedName>
        <fullName evidence="3">PPOX class probable F420-dependent enzyme</fullName>
    </submittedName>
</protein>
<dbReference type="SUPFAM" id="SSF50475">
    <property type="entry name" value="FMN-binding split barrel"/>
    <property type="match status" value="1"/>
</dbReference>
<dbReference type="RefSeq" id="WP_116706594.1">
    <property type="nucleotide sequence ID" value="NZ_QEKW01000001.1"/>
</dbReference>
<dbReference type="GO" id="GO:0016627">
    <property type="term" value="F:oxidoreductase activity, acting on the CH-CH group of donors"/>
    <property type="evidence" value="ECO:0007669"/>
    <property type="project" value="TreeGrafter"/>
</dbReference>
<gene>
    <name evidence="3" type="ORF">C8D89_101682</name>
</gene>
<proteinExistence type="predicted"/>
<dbReference type="OrthoDB" id="156845at2"/>
<accession>A0A2U1FRN2</accession>
<dbReference type="Pfam" id="PF01243">
    <property type="entry name" value="PNPOx_N"/>
    <property type="match status" value="1"/>
</dbReference>
<organism evidence="3 4">
    <name type="scientific">Actinomycetospora cinnamomea</name>
    <dbReference type="NCBI Taxonomy" id="663609"/>
    <lineage>
        <taxon>Bacteria</taxon>
        <taxon>Bacillati</taxon>
        <taxon>Actinomycetota</taxon>
        <taxon>Actinomycetes</taxon>
        <taxon>Pseudonocardiales</taxon>
        <taxon>Pseudonocardiaceae</taxon>
        <taxon>Actinomycetospora</taxon>
    </lineage>
</organism>
<dbReference type="Proteomes" id="UP000245639">
    <property type="component" value="Unassembled WGS sequence"/>
</dbReference>
<dbReference type="InterPro" id="IPR052019">
    <property type="entry name" value="F420H2_bilvrd_red/Heme_oxyg"/>
</dbReference>
<feature type="domain" description="Pyridoxamine 5'-phosphate oxidase N-terminal" evidence="2">
    <location>
        <begin position="19"/>
        <end position="110"/>
    </location>
</feature>
<evidence type="ECO:0000313" key="3">
    <source>
        <dbReference type="EMBL" id="PVZ14814.1"/>
    </source>
</evidence>
<keyword evidence="4" id="KW-1185">Reference proteome</keyword>